<dbReference type="Proteomes" id="UP000029738">
    <property type="component" value="Unassembled WGS sequence"/>
</dbReference>
<name>A0A0C1NDG5_9CYAN</name>
<keyword evidence="1" id="KW-0812">Transmembrane</keyword>
<keyword evidence="1" id="KW-1133">Transmembrane helix</keyword>
<evidence type="ECO:0000256" key="1">
    <source>
        <dbReference type="SAM" id="Phobius"/>
    </source>
</evidence>
<feature type="transmembrane region" description="Helical" evidence="1">
    <location>
        <begin position="129"/>
        <end position="148"/>
    </location>
</feature>
<accession>A0A0C1NDG5</accession>
<feature type="transmembrane region" description="Helical" evidence="1">
    <location>
        <begin position="94"/>
        <end position="114"/>
    </location>
</feature>
<proteinExistence type="predicted"/>
<dbReference type="STRING" id="1479485.DA73_0220235"/>
<evidence type="ECO:0000313" key="2">
    <source>
        <dbReference type="EMBL" id="KAF3886828.1"/>
    </source>
</evidence>
<evidence type="ECO:0000313" key="3">
    <source>
        <dbReference type="EMBL" id="KIE10811.1"/>
    </source>
</evidence>
<reference evidence="2" key="2">
    <citation type="submission" date="2019-11" db="EMBL/GenBank/DDBJ databases">
        <title>Improved Assembly of Tolypothrix boutellei genome.</title>
        <authorList>
            <person name="Sarangi A.N."/>
            <person name="Mukherjee M."/>
            <person name="Ghosh S."/>
            <person name="Singh D."/>
            <person name="Das A."/>
            <person name="Kant S."/>
            <person name="Prusty A."/>
            <person name="Tripathy S."/>
        </authorList>
    </citation>
    <scope>NUCLEOTIDE SEQUENCE</scope>
    <source>
        <strain evidence="2">VB521301</strain>
    </source>
</reference>
<dbReference type="EMBL" id="JHEG02000048">
    <property type="protein sequence ID" value="KIE10811.1"/>
    <property type="molecule type" value="Genomic_DNA"/>
</dbReference>
<dbReference type="OrthoDB" id="572373at2"/>
<feature type="transmembrane region" description="Helical" evidence="1">
    <location>
        <begin position="12"/>
        <end position="37"/>
    </location>
</feature>
<sequence length="159" mass="16885">MENVTAGKLTERYCALAVGILFLVLGIAGFIPGLVSIPETDVSYVPLGATESPYAKGFGYIFGLFPTNFLHNLVRCSVGLLGIASYFSASSARLFNVSFAVAYTAIAIMGLLPFAKTTFGLMPLFGNNVWFNALAALATFYYGFIIPAKVKGISVSQNG</sequence>
<feature type="transmembrane region" description="Helical" evidence="1">
    <location>
        <begin position="57"/>
        <end position="87"/>
    </location>
</feature>
<dbReference type="RefSeq" id="WP_038082900.1">
    <property type="nucleotide sequence ID" value="NZ_JHEG04000001.1"/>
</dbReference>
<keyword evidence="4" id="KW-1185">Reference proteome</keyword>
<keyword evidence="1" id="KW-0472">Membrane</keyword>
<dbReference type="Pfam" id="PF14325">
    <property type="entry name" value="DUF4383"/>
    <property type="match status" value="1"/>
</dbReference>
<reference evidence="3" key="1">
    <citation type="journal article" date="2015" name="Genome Announc.">
        <title>Draft Genome Sequence of Tolypothrix boutellei Strain VB521301.</title>
        <authorList>
            <person name="Chandrababunaidu M.M."/>
            <person name="Singh D."/>
            <person name="Sen D."/>
            <person name="Bhan S."/>
            <person name="Das S."/>
            <person name="Gupta A."/>
            <person name="Adhikary S.P."/>
            <person name="Tripathy S."/>
        </authorList>
    </citation>
    <scope>NUCLEOTIDE SEQUENCE</scope>
    <source>
        <strain evidence="3">VB521301</strain>
    </source>
</reference>
<organism evidence="3">
    <name type="scientific">Tolypothrix bouteillei VB521301</name>
    <dbReference type="NCBI Taxonomy" id="1479485"/>
    <lineage>
        <taxon>Bacteria</taxon>
        <taxon>Bacillati</taxon>
        <taxon>Cyanobacteriota</taxon>
        <taxon>Cyanophyceae</taxon>
        <taxon>Nostocales</taxon>
        <taxon>Tolypothrichaceae</taxon>
        <taxon>Tolypothrix</taxon>
    </lineage>
</organism>
<gene>
    <name evidence="3" type="ORF">DA73_0220235</name>
    <name evidence="2" type="ORF">DA73_0400016050</name>
</gene>
<dbReference type="EMBL" id="JHEG04000001">
    <property type="protein sequence ID" value="KAF3886828.1"/>
    <property type="molecule type" value="Genomic_DNA"/>
</dbReference>
<protein>
    <submittedName>
        <fullName evidence="2">DUF4383 domain-containing protein</fullName>
    </submittedName>
</protein>
<evidence type="ECO:0000313" key="4">
    <source>
        <dbReference type="Proteomes" id="UP000029738"/>
    </source>
</evidence>
<dbReference type="AlphaFoldDB" id="A0A0C1NDG5"/>
<comment type="caution">
    <text evidence="3">The sequence shown here is derived from an EMBL/GenBank/DDBJ whole genome shotgun (WGS) entry which is preliminary data.</text>
</comment>